<dbReference type="SUPFAM" id="SSF49464">
    <property type="entry name" value="Carboxypeptidase regulatory domain-like"/>
    <property type="match status" value="1"/>
</dbReference>
<evidence type="ECO:0000256" key="5">
    <source>
        <dbReference type="ARBA" id="ARBA00022729"/>
    </source>
</evidence>
<evidence type="ECO:0000256" key="7">
    <source>
        <dbReference type="ARBA" id="ARBA00023237"/>
    </source>
</evidence>
<comment type="caution">
    <text evidence="10">The sequence shown here is derived from an EMBL/GenBank/DDBJ whole genome shotgun (WGS) entry which is preliminary data.</text>
</comment>
<dbReference type="InterPro" id="IPR036942">
    <property type="entry name" value="Beta-barrel_TonB_sf"/>
</dbReference>
<keyword evidence="6 8" id="KW-0472">Membrane</keyword>
<dbReference type="Proteomes" id="UP000294616">
    <property type="component" value="Unassembled WGS sequence"/>
</dbReference>
<dbReference type="PANTHER" id="PTHR30069">
    <property type="entry name" value="TONB-DEPENDENT OUTER MEMBRANE RECEPTOR"/>
    <property type="match status" value="1"/>
</dbReference>
<evidence type="ECO:0000256" key="3">
    <source>
        <dbReference type="ARBA" id="ARBA00022452"/>
    </source>
</evidence>
<comment type="subcellular location">
    <subcellularLocation>
        <location evidence="1 8">Cell outer membrane</location>
        <topology evidence="1 8">Multi-pass membrane protein</topology>
    </subcellularLocation>
</comment>
<accession>A0A4R1LUA1</accession>
<keyword evidence="3 8" id="KW-1134">Transmembrane beta strand</keyword>
<keyword evidence="11" id="KW-1185">Reference proteome</keyword>
<protein>
    <submittedName>
        <fullName evidence="10">TonB-linked SusC/RagA family outer membrane protein</fullName>
    </submittedName>
</protein>
<evidence type="ECO:0000256" key="8">
    <source>
        <dbReference type="PROSITE-ProRule" id="PRU01360"/>
    </source>
</evidence>
<evidence type="ECO:0000313" key="10">
    <source>
        <dbReference type="EMBL" id="TCK82635.1"/>
    </source>
</evidence>
<proteinExistence type="inferred from homology"/>
<keyword evidence="4 8" id="KW-0812">Transmembrane</keyword>
<dbReference type="InterPro" id="IPR023997">
    <property type="entry name" value="TonB-dep_OMP_SusC/RagA_CS"/>
</dbReference>
<keyword evidence="5" id="KW-0732">Signal</keyword>
<dbReference type="RefSeq" id="WP_221410210.1">
    <property type="nucleotide sequence ID" value="NZ_SMGO01000002.1"/>
</dbReference>
<comment type="similarity">
    <text evidence="8">Belongs to the TonB-dependent receptor family.</text>
</comment>
<dbReference type="Gene3D" id="2.170.130.10">
    <property type="entry name" value="TonB-dependent receptor, plug domain"/>
    <property type="match status" value="1"/>
</dbReference>
<dbReference type="FunFam" id="2.170.130.10:FF:000003">
    <property type="entry name" value="SusC/RagA family TonB-linked outer membrane protein"/>
    <property type="match status" value="1"/>
</dbReference>
<evidence type="ECO:0000259" key="9">
    <source>
        <dbReference type="Pfam" id="PF07715"/>
    </source>
</evidence>
<evidence type="ECO:0000256" key="4">
    <source>
        <dbReference type="ARBA" id="ARBA00022692"/>
    </source>
</evidence>
<dbReference type="AlphaFoldDB" id="A0A4R1LUA1"/>
<dbReference type="InterPro" id="IPR008969">
    <property type="entry name" value="CarboxyPept-like_regulatory"/>
</dbReference>
<keyword evidence="2 8" id="KW-0813">Transport</keyword>
<dbReference type="Gene3D" id="2.40.170.20">
    <property type="entry name" value="TonB-dependent receptor, beta-barrel domain"/>
    <property type="match status" value="1"/>
</dbReference>
<dbReference type="PANTHER" id="PTHR30069:SF29">
    <property type="entry name" value="HEMOGLOBIN AND HEMOGLOBIN-HAPTOGLOBIN-BINDING PROTEIN 1-RELATED"/>
    <property type="match status" value="1"/>
</dbReference>
<dbReference type="GO" id="GO:0044718">
    <property type="term" value="P:siderophore transmembrane transport"/>
    <property type="evidence" value="ECO:0007669"/>
    <property type="project" value="TreeGrafter"/>
</dbReference>
<sequence>MKVKKSTLYYAGFLSPKNLSIKRILLPAIMIVATTNIMAKETNKTLVNSNNLILLQTEQQANVITRVITSNNQALGGVTISQLQVSGKITDDAGMSLPGVSVKVKDTNIGTVSGIDGNYTLPASGENTVLVFSYLGFETKEVVVGNQSTINVILVPSKSSLDEVVVVGYGTQKKATLTGSVVDVSGEELTKSPSANVTASLQGKLPGMIAVQRTGEPGRDDANILIRGNGTTGNNSPLIIIDGVERSLIGRLNNEDIESISVLKDASAAIYGARAANGVILVTTKKGEIGKPEFSISLNNAFSHPTKIPDMLDAVTFAQVYNEGNYYRAGRPENSTPFYSDDAIQKYRDGSDPVLYPNTDWMGEVVKDYSLQQKLNMQVTGGSEAVRYLLSFGTMSQDGDFKHNPTDYKQYNYRGKIDVNITENLSIGANISAILSKKNYSIVGGEINFVNLLQASPLLVARYPNGLIAPGRFGESPLLLDQRGFNNTKDEPIYSTFTLGYKVPFVKGLRIDASYNYDLSHVFQKRFNLPYTYHEYNVNTQEYDLKQGTGASTVELWDRFTRYTTQLYNYRLTYENTFGDHNIMAMVGQEQQQNTSNWTEAYRKNFVSPAIDQINAGSSSAEDKNNGGNASASAYNSYLGRLSYDFKSKYLFETSFRYNGSQNFPKTTRYGFFPAVQAGWRLSEEDFIQNALPFVNNLKVRATYGEVGNDRVSQYQYLQLFSLGGNYVFGSNDAPGVTSSTLPNPNITWEVSKKTDFGLEASLWQGLLGFDFTYFTEKRTNILAARNLSIPAILGFPSLPNENIGKVDNKGYEIIINHRNTFNELRYNISANMGYVKSNVVFLDETPNPNAPWKSVTGHPVGANLIYKADGIFHTQAELDAYPHQSGTQVGDIKIIDYNNDGKIDSDDQYRFDKSSTPEVVFGMNMNFEWRSLDLNVFFQGQTNVYNYDSNFANLGNANFTNAFVARAADRWTESNPNGTMPRSDGFSPGTNTFFLYDATFIRLKSLELGWTAPKKLTSTIGLNSVRFYASGFNLLTWSKENKWSDPEGTTALVYPQLRTINLGVNVKF</sequence>
<dbReference type="Pfam" id="PF13715">
    <property type="entry name" value="CarbopepD_reg_2"/>
    <property type="match status" value="1"/>
</dbReference>
<dbReference type="NCBIfam" id="TIGR04057">
    <property type="entry name" value="SusC_RagA_signa"/>
    <property type="match status" value="1"/>
</dbReference>
<dbReference type="Gene3D" id="2.60.40.1120">
    <property type="entry name" value="Carboxypeptidase-like, regulatory domain"/>
    <property type="match status" value="1"/>
</dbReference>
<reference evidence="10 11" key="1">
    <citation type="submission" date="2019-03" db="EMBL/GenBank/DDBJ databases">
        <title>Genomic Encyclopedia of Archaeal and Bacterial Type Strains, Phase II (KMG-II): from individual species to whole genera.</title>
        <authorList>
            <person name="Goeker M."/>
        </authorList>
    </citation>
    <scope>NUCLEOTIDE SEQUENCE [LARGE SCALE GENOMIC DNA]</scope>
    <source>
        <strain evidence="10 11">DSM 22554</strain>
    </source>
</reference>
<dbReference type="PROSITE" id="PS52016">
    <property type="entry name" value="TONB_DEPENDENT_REC_3"/>
    <property type="match status" value="1"/>
</dbReference>
<feature type="domain" description="TonB-dependent receptor plug" evidence="9">
    <location>
        <begin position="174"/>
        <end position="279"/>
    </location>
</feature>
<dbReference type="InterPro" id="IPR023996">
    <property type="entry name" value="TonB-dep_OMP_SusC/RagA"/>
</dbReference>
<gene>
    <name evidence="10" type="ORF">C8N28_1219</name>
</gene>
<dbReference type="Pfam" id="PF07715">
    <property type="entry name" value="Plug"/>
    <property type="match status" value="1"/>
</dbReference>
<keyword evidence="7 8" id="KW-0998">Cell outer membrane</keyword>
<dbReference type="EMBL" id="SMGO01000002">
    <property type="protein sequence ID" value="TCK82635.1"/>
    <property type="molecule type" value="Genomic_DNA"/>
</dbReference>
<evidence type="ECO:0000256" key="1">
    <source>
        <dbReference type="ARBA" id="ARBA00004571"/>
    </source>
</evidence>
<evidence type="ECO:0000256" key="6">
    <source>
        <dbReference type="ARBA" id="ARBA00023136"/>
    </source>
</evidence>
<name>A0A4R1LUA1_9SPHI</name>
<evidence type="ECO:0000256" key="2">
    <source>
        <dbReference type="ARBA" id="ARBA00022448"/>
    </source>
</evidence>
<dbReference type="NCBIfam" id="TIGR04056">
    <property type="entry name" value="OMP_RagA_SusC"/>
    <property type="match status" value="1"/>
</dbReference>
<dbReference type="SUPFAM" id="SSF56935">
    <property type="entry name" value="Porins"/>
    <property type="match status" value="1"/>
</dbReference>
<dbReference type="InterPro" id="IPR037066">
    <property type="entry name" value="Plug_dom_sf"/>
</dbReference>
<dbReference type="InterPro" id="IPR039426">
    <property type="entry name" value="TonB-dep_rcpt-like"/>
</dbReference>
<dbReference type="GO" id="GO:0015344">
    <property type="term" value="F:siderophore uptake transmembrane transporter activity"/>
    <property type="evidence" value="ECO:0007669"/>
    <property type="project" value="TreeGrafter"/>
</dbReference>
<dbReference type="InterPro" id="IPR012910">
    <property type="entry name" value="Plug_dom"/>
</dbReference>
<dbReference type="GO" id="GO:0009279">
    <property type="term" value="C:cell outer membrane"/>
    <property type="evidence" value="ECO:0007669"/>
    <property type="project" value="UniProtKB-SubCell"/>
</dbReference>
<organism evidence="10 11">
    <name type="scientific">Albibacterium bauzanense</name>
    <dbReference type="NCBI Taxonomy" id="653929"/>
    <lineage>
        <taxon>Bacteria</taxon>
        <taxon>Pseudomonadati</taxon>
        <taxon>Bacteroidota</taxon>
        <taxon>Sphingobacteriia</taxon>
        <taxon>Sphingobacteriales</taxon>
        <taxon>Sphingobacteriaceae</taxon>
        <taxon>Albibacterium</taxon>
    </lineage>
</organism>
<evidence type="ECO:0000313" key="11">
    <source>
        <dbReference type="Proteomes" id="UP000294616"/>
    </source>
</evidence>